<dbReference type="InterPro" id="IPR038286">
    <property type="entry name" value="IPK_sf"/>
</dbReference>
<proteinExistence type="inferred from homology"/>
<dbReference type="Gene3D" id="3.30.470.160">
    <property type="entry name" value="Inositol polyphosphate kinase"/>
    <property type="match status" value="1"/>
</dbReference>
<feature type="compositionally biased region" description="Low complexity" evidence="5">
    <location>
        <begin position="72"/>
        <end position="81"/>
    </location>
</feature>
<keyword evidence="7" id="KW-1185">Reference proteome</keyword>
<feature type="compositionally biased region" description="Acidic residues" evidence="5">
    <location>
        <begin position="232"/>
        <end position="274"/>
    </location>
</feature>
<feature type="compositionally biased region" description="Low complexity" evidence="5">
    <location>
        <begin position="676"/>
        <end position="693"/>
    </location>
</feature>
<keyword evidence="2 4" id="KW-0808">Transferase</keyword>
<dbReference type="PANTHER" id="PTHR12400:SF21">
    <property type="entry name" value="KINASE"/>
    <property type="match status" value="1"/>
</dbReference>
<feature type="compositionally biased region" description="Low complexity" evidence="5">
    <location>
        <begin position="1046"/>
        <end position="1058"/>
    </location>
</feature>
<dbReference type="GO" id="GO:0046854">
    <property type="term" value="P:phosphatidylinositol phosphate biosynthetic process"/>
    <property type="evidence" value="ECO:0007669"/>
    <property type="project" value="TreeGrafter"/>
</dbReference>
<evidence type="ECO:0000256" key="2">
    <source>
        <dbReference type="ARBA" id="ARBA00022679"/>
    </source>
</evidence>
<feature type="region of interest" description="Disordered" evidence="5">
    <location>
        <begin position="568"/>
        <end position="782"/>
    </location>
</feature>
<comment type="caution">
    <text evidence="6">The sequence shown here is derived from an EMBL/GenBank/DDBJ whole genome shotgun (WGS) entry which is preliminary data.</text>
</comment>
<feature type="region of interest" description="Disordered" evidence="5">
    <location>
        <begin position="72"/>
        <end position="350"/>
    </location>
</feature>
<dbReference type="EC" id="2.7.-.-" evidence="4"/>
<feature type="compositionally biased region" description="Low complexity" evidence="5">
    <location>
        <begin position="25"/>
        <end position="41"/>
    </location>
</feature>
<feature type="region of interest" description="Disordered" evidence="5">
    <location>
        <begin position="421"/>
        <end position="549"/>
    </location>
</feature>
<feature type="compositionally biased region" description="Basic residues" evidence="5">
    <location>
        <begin position="930"/>
        <end position="946"/>
    </location>
</feature>
<feature type="compositionally biased region" description="Polar residues" evidence="5">
    <location>
        <begin position="1218"/>
        <end position="1230"/>
    </location>
</feature>
<protein>
    <recommendedName>
        <fullName evidence="4">Kinase</fullName>
        <ecNumber evidence="4">2.7.-.-</ecNumber>
    </recommendedName>
</protein>
<keyword evidence="3 4" id="KW-0418">Kinase</keyword>
<evidence type="ECO:0000256" key="4">
    <source>
        <dbReference type="RuleBase" id="RU363090"/>
    </source>
</evidence>
<feature type="region of interest" description="Disordered" evidence="5">
    <location>
        <begin position="1031"/>
        <end position="1098"/>
    </location>
</feature>
<feature type="compositionally biased region" description="Low complexity" evidence="5">
    <location>
        <begin position="468"/>
        <end position="481"/>
    </location>
</feature>
<feature type="region of interest" description="Disordered" evidence="5">
    <location>
        <begin position="1129"/>
        <end position="1247"/>
    </location>
</feature>
<feature type="region of interest" description="Disordered" evidence="5">
    <location>
        <begin position="915"/>
        <end position="1016"/>
    </location>
</feature>
<comment type="similarity">
    <text evidence="1 4">Belongs to the inositol phosphokinase (IPK) family.</text>
</comment>
<dbReference type="GO" id="GO:0032958">
    <property type="term" value="P:inositol phosphate biosynthetic process"/>
    <property type="evidence" value="ECO:0007669"/>
    <property type="project" value="InterPro"/>
</dbReference>
<dbReference type="PANTHER" id="PTHR12400">
    <property type="entry name" value="INOSITOL POLYPHOSPHATE KINASE"/>
    <property type="match status" value="1"/>
</dbReference>
<feature type="compositionally biased region" description="Low complexity" evidence="5">
    <location>
        <begin position="650"/>
        <end position="669"/>
    </location>
</feature>
<evidence type="ECO:0000313" key="6">
    <source>
        <dbReference type="EMBL" id="KAK0553813.1"/>
    </source>
</evidence>
<feature type="compositionally biased region" description="Low complexity" evidence="5">
    <location>
        <begin position="582"/>
        <end position="608"/>
    </location>
</feature>
<reference evidence="6" key="1">
    <citation type="journal article" date="2023" name="PhytoFront">
        <title>Draft Genome Resources of Seven Strains of Tilletia horrida, Causal Agent of Kernel Smut of Rice.</title>
        <authorList>
            <person name="Khanal S."/>
            <person name="Antony Babu S."/>
            <person name="Zhou X.G."/>
        </authorList>
    </citation>
    <scope>NUCLEOTIDE SEQUENCE</scope>
    <source>
        <strain evidence="6">TX6</strain>
    </source>
</reference>
<dbReference type="Proteomes" id="UP001176517">
    <property type="component" value="Unassembled WGS sequence"/>
</dbReference>
<feature type="region of interest" description="Disordered" evidence="5">
    <location>
        <begin position="833"/>
        <end position="889"/>
    </location>
</feature>
<feature type="region of interest" description="Disordered" evidence="5">
    <location>
        <begin position="1556"/>
        <end position="1576"/>
    </location>
</feature>
<dbReference type="GO" id="GO:0005634">
    <property type="term" value="C:nucleus"/>
    <property type="evidence" value="ECO:0007669"/>
    <property type="project" value="TreeGrafter"/>
</dbReference>
<dbReference type="GO" id="GO:0008440">
    <property type="term" value="F:inositol-1,4,5-trisphosphate 3-kinase activity"/>
    <property type="evidence" value="ECO:0007669"/>
    <property type="project" value="TreeGrafter"/>
</dbReference>
<feature type="compositionally biased region" description="Polar residues" evidence="5">
    <location>
        <begin position="752"/>
        <end position="762"/>
    </location>
</feature>
<evidence type="ECO:0000256" key="3">
    <source>
        <dbReference type="ARBA" id="ARBA00022777"/>
    </source>
</evidence>
<feature type="compositionally biased region" description="Polar residues" evidence="5">
    <location>
        <begin position="700"/>
        <end position="711"/>
    </location>
</feature>
<feature type="compositionally biased region" description="Low complexity" evidence="5">
    <location>
        <begin position="187"/>
        <end position="200"/>
    </location>
</feature>
<feature type="compositionally biased region" description="Low complexity" evidence="5">
    <location>
        <begin position="835"/>
        <end position="882"/>
    </location>
</feature>
<gene>
    <name evidence="6" type="primary">KCS1</name>
    <name evidence="6" type="ORF">OC846_002344</name>
</gene>
<feature type="compositionally biased region" description="Low complexity" evidence="5">
    <location>
        <begin position="137"/>
        <end position="156"/>
    </location>
</feature>
<evidence type="ECO:0000313" key="7">
    <source>
        <dbReference type="Proteomes" id="UP001176517"/>
    </source>
</evidence>
<dbReference type="SUPFAM" id="SSF56104">
    <property type="entry name" value="SAICAR synthase-like"/>
    <property type="match status" value="1"/>
</dbReference>
<sequence>MLSQSPDDGLDPLDPAQSQAHARGPPAAAETSTASSSPTSSRWMKKEGSLLVRKGRRPSRAAVALLADLDGAAQSAASSSAHVHHHLGHHHTLPPFSATFDPSPAAIDDLLPPPPRTPISPAVPSSLMQTVETLARSSQQQQPASMSQPPQQLAPQTQIPSGVLPEPIIDGSGGWQSFSPFMEATCSQPVPVLASPSSSARRQRKSYELVPEDEDDDLIVPSHLKFRSFPNEQDDSAGQDDEDVLDNDDQDWEDDDDDDEEDIDDDLFDDESDDAPDHHDDGYDELEGFSDQSHPANPYTRELLPRSPSLIPPEKNDDTPYLQDSPYHHQQPDTYENPTWHAHASPERRPPAVVQLQPFNNQVGGHNSIFRFSARAVCKPLVSRENEFYEAVELNHTELLTFMPKYLGVLNVTYRHADDEQPADAADHNDGVPLQEAPTETGQSGDAGQVKDGPAAARDGTPAANQPASSTRTSSRLASTAGEAYGSAAGPSRSSNTDNADPSGRQDQRSPLPPPAPTSTSSHSSNKRGREPARRKIFAGQDAHEGEIPEVALHMNRHIVPDWLLRRSGVPAPSAGTGYGGFPSSTSTGSLPGTPGPPIGTSSRPSSYRSRESSRNRPVGNLDGNPHAATPGAAEGAPSKENSGDSAEYAGVGSTTAGSTSSAMGVAAAIPPSNYASSTATTATTASSQPSSSLDEHSEFWSSAPPSNKSISVKGLGLLSSDGGQHTTPLSSSPSTPAPQSPTAVNPFAASFKQSPPTSASTGEGGPVEGTGLTAKLRKRSMVPMGMTSSSFLSRSHLTAAAVASSTDPSLFNLSSSRGISPLIQHRQLPSDFYSSQSPQQQQRQQALSTSASASNLAGAAAGPSSFKSSGPGSGTVTGTQSPAAGQNCIFGRGSTAINRQLKEKVLREVFSSPMLDDDQHHPGGEHHRLGWKNSKRLARRNRKRLQQTWDEEGSGAPGSSRGESPGMTGGDSLHHVRSHPLPRHGGGSGSDSRHGSARPMSSSGASISSLKSSSLHRESLLAAGGPAGYAARALGAGTSGGSGGSAPSTTLATSSGGDVRDGGDGVDAGRILRESSRDRTARQQSTPPRSPLPLTASPAVLPADAIAARSTASVADSVASSASLEMTAIKPEGSSPAAITGDSSNQANAPPSQRPIPPRPTNSFRRVHSDLALSLKSSSPGLDACQPPRIPRAQPSPVAEYSADPGSATALGGTGAESDQGSVLNGSTLTRRHAPPAPPSTASTDVSLLEDLGGGVATRVPLHTSQSDLIAEDVKKTPRPFELSDAHDIPLTEPALNMPAPYPDLGMEEAAGRSEQFLLLEDLTGRLTSPCVLDLKMGTRQYGLDATDAKKQSQTRKCDKTTSRTHGVRICGMQVYDCAAQRYIFQDKYYGRKVAPNDFSTALARFFHNGQELLIHHVPTIISKLYQLAHIIYGLHGYRFYASSLLFIYDGDCESQKSRMDSFHRRVKKGTAGSVAPRGRGNVRVAGGAHTATSVESSPFIEPSDDQAAKLPSKGISTLLQDRISSPKGRQDSTGLLSTSQASAFRRDMAAAVAANNAGAHPSHQNSPAPASLKQGRRLRGEINIRIIDFAHCTTGSDFIFPGDDLEDFAKEENEEGDGSATNRRPFARFPPKDREGPDYGYLWGLKNLARSFEEIWELERTRRLRGGKSESSSAETVPVDVKVASGGVDGGNVEIDPAEQDLRKTLGGGVADGEDIGELQVEGKEIFDEIFGKEGEKEGYIST</sequence>
<evidence type="ECO:0000256" key="1">
    <source>
        <dbReference type="ARBA" id="ARBA00007374"/>
    </source>
</evidence>
<dbReference type="InterPro" id="IPR005522">
    <property type="entry name" value="IPK"/>
</dbReference>
<feature type="region of interest" description="Disordered" evidence="5">
    <location>
        <begin position="1613"/>
        <end position="1634"/>
    </location>
</feature>
<feature type="compositionally biased region" description="Basic residues" evidence="5">
    <location>
        <begin position="82"/>
        <end position="92"/>
    </location>
</feature>
<feature type="compositionally biased region" description="Basic and acidic residues" evidence="5">
    <location>
        <begin position="918"/>
        <end position="929"/>
    </location>
</feature>
<name>A0AAN6JSP9_9BASI</name>
<feature type="region of interest" description="Disordered" evidence="5">
    <location>
        <begin position="1"/>
        <end position="58"/>
    </location>
</feature>
<feature type="compositionally biased region" description="Polar residues" evidence="5">
    <location>
        <begin position="126"/>
        <end position="136"/>
    </location>
</feature>
<feature type="compositionally biased region" description="Basic and acidic residues" evidence="5">
    <location>
        <begin position="421"/>
        <end position="430"/>
    </location>
</feature>
<dbReference type="Pfam" id="PF03770">
    <property type="entry name" value="IPK"/>
    <property type="match status" value="1"/>
</dbReference>
<feature type="compositionally biased region" description="Low complexity" evidence="5">
    <location>
        <begin position="101"/>
        <end position="110"/>
    </location>
</feature>
<dbReference type="GO" id="GO:0000824">
    <property type="term" value="F:inositol-1,4,5,6-tetrakisphosphate 3-kinase activity"/>
    <property type="evidence" value="ECO:0007669"/>
    <property type="project" value="TreeGrafter"/>
</dbReference>
<feature type="compositionally biased region" description="Basic and acidic residues" evidence="5">
    <location>
        <begin position="1071"/>
        <end position="1082"/>
    </location>
</feature>
<feature type="compositionally biased region" description="Low complexity" evidence="5">
    <location>
        <begin position="1002"/>
        <end position="1014"/>
    </location>
</feature>
<dbReference type="EMBL" id="JAPDMZ010000045">
    <property type="protein sequence ID" value="KAK0553813.1"/>
    <property type="molecule type" value="Genomic_DNA"/>
</dbReference>
<evidence type="ECO:0000256" key="5">
    <source>
        <dbReference type="SAM" id="MobiDB-lite"/>
    </source>
</evidence>
<organism evidence="6 7">
    <name type="scientific">Tilletia horrida</name>
    <dbReference type="NCBI Taxonomy" id="155126"/>
    <lineage>
        <taxon>Eukaryota</taxon>
        <taxon>Fungi</taxon>
        <taxon>Dikarya</taxon>
        <taxon>Basidiomycota</taxon>
        <taxon>Ustilaginomycotina</taxon>
        <taxon>Exobasidiomycetes</taxon>
        <taxon>Tilletiales</taxon>
        <taxon>Tilletiaceae</taxon>
        <taxon>Tilletia</taxon>
    </lineage>
</organism>
<accession>A0AAN6JSP9</accession>
<dbReference type="GO" id="GO:0005737">
    <property type="term" value="C:cytoplasm"/>
    <property type="evidence" value="ECO:0007669"/>
    <property type="project" value="TreeGrafter"/>
</dbReference>